<name>A0A067G4Q8_CITSI</name>
<dbReference type="Proteomes" id="UP000027120">
    <property type="component" value="Unassembled WGS sequence"/>
</dbReference>
<proteinExistence type="predicted"/>
<accession>A0A067G4Q8</accession>
<sequence>ISTVTGDLRYADAMRQLYTLEDASKGYGDTVALLR</sequence>
<reference evidence="1 2" key="1">
    <citation type="submission" date="2014-04" db="EMBL/GenBank/DDBJ databases">
        <authorList>
            <consortium name="International Citrus Genome Consortium"/>
            <person name="Gmitter F."/>
            <person name="Chen C."/>
            <person name="Farmerie W."/>
            <person name="Harkins T."/>
            <person name="Desany B."/>
            <person name="Mohiuddin M."/>
            <person name="Kodira C."/>
            <person name="Borodovsky M."/>
            <person name="Lomsadze A."/>
            <person name="Burns P."/>
            <person name="Jenkins J."/>
            <person name="Prochnik S."/>
            <person name="Shu S."/>
            <person name="Chapman J."/>
            <person name="Pitluck S."/>
            <person name="Schmutz J."/>
            <person name="Rokhsar D."/>
        </authorList>
    </citation>
    <scope>NUCLEOTIDE SEQUENCE</scope>
</reference>
<evidence type="ECO:0000313" key="1">
    <source>
        <dbReference type="EMBL" id="KDO73385.1"/>
    </source>
</evidence>
<keyword evidence="2" id="KW-1185">Reference proteome</keyword>
<evidence type="ECO:0000313" key="2">
    <source>
        <dbReference type="Proteomes" id="UP000027120"/>
    </source>
</evidence>
<gene>
    <name evidence="1" type="ORF">CISIN_1g0022921mg</name>
</gene>
<dbReference type="AlphaFoldDB" id="A0A067G4Q8"/>
<organism evidence="1 2">
    <name type="scientific">Citrus sinensis</name>
    <name type="common">Sweet orange</name>
    <name type="synonym">Citrus aurantium var. sinensis</name>
    <dbReference type="NCBI Taxonomy" id="2711"/>
    <lineage>
        <taxon>Eukaryota</taxon>
        <taxon>Viridiplantae</taxon>
        <taxon>Streptophyta</taxon>
        <taxon>Embryophyta</taxon>
        <taxon>Tracheophyta</taxon>
        <taxon>Spermatophyta</taxon>
        <taxon>Magnoliopsida</taxon>
        <taxon>eudicotyledons</taxon>
        <taxon>Gunneridae</taxon>
        <taxon>Pentapetalae</taxon>
        <taxon>rosids</taxon>
        <taxon>malvids</taxon>
        <taxon>Sapindales</taxon>
        <taxon>Rutaceae</taxon>
        <taxon>Aurantioideae</taxon>
        <taxon>Citrus</taxon>
    </lineage>
</organism>
<dbReference type="EMBL" id="KK784885">
    <property type="protein sequence ID" value="KDO73386.1"/>
    <property type="molecule type" value="Genomic_DNA"/>
</dbReference>
<dbReference type="EMBL" id="KK784885">
    <property type="protein sequence ID" value="KDO73385.1"/>
    <property type="molecule type" value="Genomic_DNA"/>
</dbReference>
<feature type="non-terminal residue" evidence="1">
    <location>
        <position position="1"/>
    </location>
</feature>
<protein>
    <submittedName>
        <fullName evidence="1">Uncharacterized protein</fullName>
    </submittedName>
</protein>